<dbReference type="InterPro" id="IPR013901">
    <property type="entry name" value="Anthrone_oxy"/>
</dbReference>
<keyword evidence="3" id="KW-1185">Reference proteome</keyword>
<dbReference type="Pfam" id="PF08592">
    <property type="entry name" value="Anthrone_oxy"/>
    <property type="match status" value="1"/>
</dbReference>
<proteinExistence type="predicted"/>
<dbReference type="PANTHER" id="PTHR36535:SF1">
    <property type="entry name" value="DUF1772 DOMAIN-CONTAINING PROTEIN"/>
    <property type="match status" value="1"/>
</dbReference>
<name>A0ABU3SBV2_9HYPH</name>
<sequence>MLFIGVTAMAQTVSPAHADNSPNSLAGLSALTLATLFAGAAVYILVAEQPARLMLDDAPLLRHWQESYPRAARMQASLAVLAAVAGGLAFWRRRDPLWLIGAALMLANLPFTLIVVAPVNEALLASSFDQAGAVSRGLIERWGALHAWRAGFAVLALAAFAGALVRAR</sequence>
<dbReference type="EMBL" id="JAWDID010000037">
    <property type="protein sequence ID" value="MDU0342279.1"/>
    <property type="molecule type" value="Genomic_DNA"/>
</dbReference>
<protein>
    <submittedName>
        <fullName evidence="2">DUF1772 domain-containing protein</fullName>
    </submittedName>
</protein>
<comment type="caution">
    <text evidence="2">The sequence shown here is derived from an EMBL/GenBank/DDBJ whole genome shotgun (WGS) entry which is preliminary data.</text>
</comment>
<feature type="transmembrane region" description="Helical" evidence="1">
    <location>
        <begin position="28"/>
        <end position="46"/>
    </location>
</feature>
<keyword evidence="1" id="KW-1133">Transmembrane helix</keyword>
<accession>A0ABU3SBV2</accession>
<reference evidence="2 3" key="1">
    <citation type="submission" date="2023-09" db="EMBL/GenBank/DDBJ databases">
        <title>Whole genome shotgun sequencing (WGS) of Bosea sp. ZW T0_25, isolated from stored onions (Allium cepa).</title>
        <authorList>
            <person name="Stoll D.A."/>
            <person name="Huch M."/>
        </authorList>
    </citation>
    <scope>NUCLEOTIDE SEQUENCE [LARGE SCALE GENOMIC DNA]</scope>
    <source>
        <strain evidence="2 3">ZW T0_25</strain>
    </source>
</reference>
<evidence type="ECO:0000313" key="2">
    <source>
        <dbReference type="EMBL" id="MDU0342279.1"/>
    </source>
</evidence>
<organism evidence="2 3">
    <name type="scientific">Bosea rubneri</name>
    <dbReference type="NCBI Taxonomy" id="3075434"/>
    <lineage>
        <taxon>Bacteria</taxon>
        <taxon>Pseudomonadati</taxon>
        <taxon>Pseudomonadota</taxon>
        <taxon>Alphaproteobacteria</taxon>
        <taxon>Hyphomicrobiales</taxon>
        <taxon>Boseaceae</taxon>
        <taxon>Bosea</taxon>
    </lineage>
</organism>
<feature type="transmembrane region" description="Helical" evidence="1">
    <location>
        <begin position="71"/>
        <end position="91"/>
    </location>
</feature>
<feature type="transmembrane region" description="Helical" evidence="1">
    <location>
        <begin position="97"/>
        <end position="119"/>
    </location>
</feature>
<evidence type="ECO:0000313" key="3">
    <source>
        <dbReference type="Proteomes" id="UP001254257"/>
    </source>
</evidence>
<dbReference type="RefSeq" id="WP_316020062.1">
    <property type="nucleotide sequence ID" value="NZ_JAWDID010000037.1"/>
</dbReference>
<keyword evidence="1" id="KW-0472">Membrane</keyword>
<gene>
    <name evidence="2" type="ORF">RKE40_20465</name>
</gene>
<keyword evidence="1" id="KW-0812">Transmembrane</keyword>
<dbReference type="PANTHER" id="PTHR36535">
    <property type="entry name" value="YALI0E30327P"/>
    <property type="match status" value="1"/>
</dbReference>
<dbReference type="Proteomes" id="UP001254257">
    <property type="component" value="Unassembled WGS sequence"/>
</dbReference>
<feature type="transmembrane region" description="Helical" evidence="1">
    <location>
        <begin position="146"/>
        <end position="165"/>
    </location>
</feature>
<evidence type="ECO:0000256" key="1">
    <source>
        <dbReference type="SAM" id="Phobius"/>
    </source>
</evidence>